<organism evidence="1 2">
    <name type="scientific">Spartinivicinus marinus</name>
    <dbReference type="NCBI Taxonomy" id="2994442"/>
    <lineage>
        <taxon>Bacteria</taxon>
        <taxon>Pseudomonadati</taxon>
        <taxon>Pseudomonadota</taxon>
        <taxon>Gammaproteobacteria</taxon>
        <taxon>Oceanospirillales</taxon>
        <taxon>Zooshikellaceae</taxon>
        <taxon>Spartinivicinus</taxon>
    </lineage>
</organism>
<dbReference type="Proteomes" id="UP000569732">
    <property type="component" value="Unassembled WGS sequence"/>
</dbReference>
<evidence type="ECO:0000313" key="2">
    <source>
        <dbReference type="Proteomes" id="UP000569732"/>
    </source>
</evidence>
<evidence type="ECO:0000313" key="1">
    <source>
        <dbReference type="EMBL" id="NYZ66982.1"/>
    </source>
</evidence>
<reference evidence="1 2" key="1">
    <citation type="submission" date="2020-07" db="EMBL/GenBank/DDBJ databases">
        <title>Endozoicomonas sp. nov., isolated from sediment.</title>
        <authorList>
            <person name="Gu T."/>
        </authorList>
    </citation>
    <scope>NUCLEOTIDE SEQUENCE [LARGE SCALE GENOMIC DNA]</scope>
    <source>
        <strain evidence="1 2">SM1973</strain>
    </source>
</reference>
<dbReference type="EMBL" id="JACCKB010000019">
    <property type="protein sequence ID" value="NYZ66982.1"/>
    <property type="molecule type" value="Genomic_DNA"/>
</dbReference>
<sequence length="65" mass="7230">MALSINKMNINVSVNDTSESSHKQSARKQDSLLYIDNVEQQVSEKLLVNKCVSAALDALNRLKEP</sequence>
<dbReference type="AlphaFoldDB" id="A0A853I5U7"/>
<dbReference type="RefSeq" id="WP_180569002.1">
    <property type="nucleotide sequence ID" value="NZ_JACCKB010000019.1"/>
</dbReference>
<keyword evidence="2" id="KW-1185">Reference proteome</keyword>
<comment type="caution">
    <text evidence="1">The sequence shown here is derived from an EMBL/GenBank/DDBJ whole genome shotgun (WGS) entry which is preliminary data.</text>
</comment>
<accession>A0A853I5U7</accession>
<gene>
    <name evidence="1" type="ORF">H0A36_13250</name>
</gene>
<proteinExistence type="predicted"/>
<name>A0A853I5U7_9GAMM</name>
<protein>
    <submittedName>
        <fullName evidence="1">Uncharacterized protein</fullName>
    </submittedName>
</protein>